<dbReference type="NCBIfam" id="TIGR01887">
    <property type="entry name" value="dipeptidaselike"/>
    <property type="match status" value="1"/>
</dbReference>
<dbReference type="Gene3D" id="3.30.70.360">
    <property type="match status" value="2"/>
</dbReference>
<dbReference type="AlphaFoldDB" id="U2EFA4"/>
<reference evidence="9 10" key="2">
    <citation type="journal article" date="2013" name="PLoS ONE">
        <title>INDIGO - INtegrated Data Warehouse of MIcrobial GenOmes with Examples from the Red Sea Extremophiles.</title>
        <authorList>
            <person name="Alam I."/>
            <person name="Antunes A."/>
            <person name="Kamau A.A."/>
            <person name="Ba Alawi W."/>
            <person name="Kalkatawi M."/>
            <person name="Stingl U."/>
            <person name="Bajic V.B."/>
        </authorList>
    </citation>
    <scope>NUCLEOTIDE SEQUENCE [LARGE SCALE GENOMIC DNA]</scope>
    <source>
        <strain evidence="9 10">SSD-17B</strain>
    </source>
</reference>
<keyword evidence="10" id="KW-1185">Reference proteome</keyword>
<reference evidence="9 10" key="1">
    <citation type="journal article" date="2011" name="J. Bacteriol.">
        <title>Genome sequence of Haloplasma contractile, an unusual contractile bacterium from a deep-sea anoxic brine lake.</title>
        <authorList>
            <person name="Antunes A."/>
            <person name="Alam I."/>
            <person name="El Dorry H."/>
            <person name="Siam R."/>
            <person name="Robertson A."/>
            <person name="Bajic V.B."/>
            <person name="Stingl U."/>
        </authorList>
    </citation>
    <scope>NUCLEOTIDE SEQUENCE [LARGE SCALE GENOMIC DNA]</scope>
    <source>
        <strain evidence="9 10">SSD-17B</strain>
    </source>
</reference>
<dbReference type="SUPFAM" id="SSF55031">
    <property type="entry name" value="Bacterial exopeptidase dimerisation domain"/>
    <property type="match status" value="1"/>
</dbReference>
<dbReference type="GO" id="GO:0008777">
    <property type="term" value="F:acetylornithine deacetylase activity"/>
    <property type="evidence" value="ECO:0007669"/>
    <property type="project" value="TreeGrafter"/>
</dbReference>
<dbReference type="Pfam" id="PF01546">
    <property type="entry name" value="Peptidase_M20"/>
    <property type="match status" value="1"/>
</dbReference>
<keyword evidence="3" id="KW-0645">Protease</keyword>
<dbReference type="Proteomes" id="UP000005707">
    <property type="component" value="Unassembled WGS sequence"/>
</dbReference>
<dbReference type="EC" id="3.5.1.18" evidence="9"/>
<dbReference type="PROSITE" id="PS00759">
    <property type="entry name" value="ARGE_DAPE_CPG2_2"/>
    <property type="match status" value="1"/>
</dbReference>
<sequence length="455" mass="51637">MFNFYEEFEKYHDDFLKKTVELLKIPSVLDGDTASEEKPFGEGIQKAYEYMMNLGEKDGFRSKNIDNYAGHLELGEGDEVLGILCHLDVVPTGDNWNHPPFSGTVKDGKIFARGAIDDKGPTMAAYYAVKMLKDLGVTFNKKVRIIIGNDEESEWRGIDRYLKSEKMPDIGFAPDAEYPLIYGEKGIAVARISGKIEEFDGLFNLGFGERVNVVPDKATAVVDNVNLKDAYYKFIEEKGYKGESVEENKNLALKAFGKNAHAMEPDHGFNAGFILLEFLNERFDNKFVNFMNTYLTYDSRLKKAGLNFTSDVMNDLTCNVGKVVYDKGEFEILLNFRYPHDMDINELNTKFSKIVNQYGFNYEMISNSKPHFVDPNDEFIQTLHNAYIKYTGDEKTELKTIGGGTYARALKKAVAFGALMPGREELAHQPNEYVQIEDLHKSVAIYAEAIYNLTR</sequence>
<dbReference type="GO" id="GO:0006526">
    <property type="term" value="P:L-arginine biosynthetic process"/>
    <property type="evidence" value="ECO:0007669"/>
    <property type="project" value="TreeGrafter"/>
</dbReference>
<evidence type="ECO:0000256" key="8">
    <source>
        <dbReference type="ARBA" id="ARBA00023049"/>
    </source>
</evidence>
<keyword evidence="6" id="KW-0862">Zinc</keyword>
<dbReference type="PANTHER" id="PTHR43808">
    <property type="entry name" value="ACETYLORNITHINE DEACETYLASE"/>
    <property type="match status" value="1"/>
</dbReference>
<dbReference type="InterPro" id="IPR050072">
    <property type="entry name" value="Peptidase_M20A"/>
</dbReference>
<comment type="cofactor">
    <cofactor evidence="1">
        <name>Zn(2+)</name>
        <dbReference type="ChEBI" id="CHEBI:29105"/>
    </cofactor>
</comment>
<dbReference type="EMBL" id="AFNU02000001">
    <property type="protein sequence ID" value="ERJ13618.1"/>
    <property type="molecule type" value="Genomic_DNA"/>
</dbReference>
<evidence type="ECO:0000256" key="3">
    <source>
        <dbReference type="ARBA" id="ARBA00022670"/>
    </source>
</evidence>
<keyword evidence="7" id="KW-0224">Dipeptidase</keyword>
<dbReference type="GO" id="GO:0009014">
    <property type="term" value="F:succinyl-diaminopimelate desuccinylase activity"/>
    <property type="evidence" value="ECO:0007669"/>
    <property type="project" value="UniProtKB-EC"/>
</dbReference>
<dbReference type="OrthoDB" id="9761532at2"/>
<dbReference type="Gene3D" id="3.40.630.10">
    <property type="entry name" value="Zn peptidases"/>
    <property type="match status" value="1"/>
</dbReference>
<gene>
    <name evidence="9" type="ORF">HLPCO_000284</name>
</gene>
<evidence type="ECO:0000256" key="4">
    <source>
        <dbReference type="ARBA" id="ARBA00022723"/>
    </source>
</evidence>
<dbReference type="PANTHER" id="PTHR43808:SF31">
    <property type="entry name" value="N-ACETYL-L-CITRULLINE DEACETYLASE"/>
    <property type="match status" value="1"/>
</dbReference>
<dbReference type="STRING" id="1033810.HLPCO_000284"/>
<dbReference type="GO" id="GO:0008270">
    <property type="term" value="F:zinc ion binding"/>
    <property type="evidence" value="ECO:0007669"/>
    <property type="project" value="InterPro"/>
</dbReference>
<dbReference type="SUPFAM" id="SSF53187">
    <property type="entry name" value="Zn-dependent exopeptidases"/>
    <property type="match status" value="1"/>
</dbReference>
<dbReference type="eggNOG" id="COG0624">
    <property type="taxonomic scope" value="Bacteria"/>
</dbReference>
<dbReference type="InterPro" id="IPR010964">
    <property type="entry name" value="M20A_pepV-rel"/>
</dbReference>
<protein>
    <submittedName>
        <fullName evidence="9">Succinyl-diaminopimelate desuccinylase protein</fullName>
        <ecNumber evidence="9">3.5.1.18</ecNumber>
    </submittedName>
</protein>
<evidence type="ECO:0000256" key="6">
    <source>
        <dbReference type="ARBA" id="ARBA00022833"/>
    </source>
</evidence>
<evidence type="ECO:0000313" key="10">
    <source>
        <dbReference type="Proteomes" id="UP000005707"/>
    </source>
</evidence>
<evidence type="ECO:0000256" key="1">
    <source>
        <dbReference type="ARBA" id="ARBA00001947"/>
    </source>
</evidence>
<name>U2EFA4_9MOLU</name>
<keyword evidence="5 9" id="KW-0378">Hydrolase</keyword>
<evidence type="ECO:0000256" key="2">
    <source>
        <dbReference type="ARBA" id="ARBA00006247"/>
    </source>
</evidence>
<dbReference type="GO" id="GO:0016805">
    <property type="term" value="F:dipeptidase activity"/>
    <property type="evidence" value="ECO:0007669"/>
    <property type="project" value="UniProtKB-KW"/>
</dbReference>
<evidence type="ECO:0000256" key="5">
    <source>
        <dbReference type="ARBA" id="ARBA00022801"/>
    </source>
</evidence>
<dbReference type="RefSeq" id="WP_008826277.1">
    <property type="nucleotide sequence ID" value="NZ_AFNU02000001.1"/>
</dbReference>
<keyword evidence="4" id="KW-0479">Metal-binding</keyword>
<accession>U2EFA4</accession>
<evidence type="ECO:0000313" key="9">
    <source>
        <dbReference type="EMBL" id="ERJ13618.1"/>
    </source>
</evidence>
<proteinExistence type="inferred from homology"/>
<dbReference type="InterPro" id="IPR001261">
    <property type="entry name" value="ArgE/DapE_CS"/>
</dbReference>
<dbReference type="CDD" id="cd03888">
    <property type="entry name" value="M20_PepV"/>
    <property type="match status" value="1"/>
</dbReference>
<organism evidence="9 10">
    <name type="scientific">Haloplasma contractile SSD-17B</name>
    <dbReference type="NCBI Taxonomy" id="1033810"/>
    <lineage>
        <taxon>Bacteria</taxon>
        <taxon>Bacillati</taxon>
        <taxon>Mycoplasmatota</taxon>
        <taxon>Mollicutes</taxon>
        <taxon>Haloplasmatales</taxon>
        <taxon>Haloplasmataceae</taxon>
        <taxon>Haloplasma</taxon>
    </lineage>
</organism>
<dbReference type="GO" id="GO:0008237">
    <property type="term" value="F:metallopeptidase activity"/>
    <property type="evidence" value="ECO:0007669"/>
    <property type="project" value="UniProtKB-KW"/>
</dbReference>
<dbReference type="InterPro" id="IPR036264">
    <property type="entry name" value="Bact_exopeptidase_dim_dom"/>
</dbReference>
<dbReference type="InterPro" id="IPR002933">
    <property type="entry name" value="Peptidase_M20"/>
</dbReference>
<comment type="caution">
    <text evidence="9">The sequence shown here is derived from an EMBL/GenBank/DDBJ whole genome shotgun (WGS) entry which is preliminary data.</text>
</comment>
<comment type="similarity">
    <text evidence="2">Belongs to the peptidase M20A family.</text>
</comment>
<dbReference type="InParanoid" id="U2EFA4"/>
<evidence type="ECO:0000256" key="7">
    <source>
        <dbReference type="ARBA" id="ARBA00022997"/>
    </source>
</evidence>
<keyword evidence="8" id="KW-0482">Metalloprotease</keyword>
<dbReference type="GO" id="GO:0006508">
    <property type="term" value="P:proteolysis"/>
    <property type="evidence" value="ECO:0007669"/>
    <property type="project" value="UniProtKB-KW"/>
</dbReference>
<dbReference type="FunCoup" id="U2EFA4">
    <property type="interactions" value="64"/>
</dbReference>
<dbReference type="NCBIfam" id="NF005591">
    <property type="entry name" value="PRK07318.1"/>
    <property type="match status" value="1"/>
</dbReference>